<keyword evidence="1" id="KW-0175">Coiled coil</keyword>
<evidence type="ECO:0000256" key="1">
    <source>
        <dbReference type="SAM" id="Coils"/>
    </source>
</evidence>
<feature type="compositionally biased region" description="Polar residues" evidence="2">
    <location>
        <begin position="625"/>
        <end position="637"/>
    </location>
</feature>
<feature type="compositionally biased region" description="Acidic residues" evidence="2">
    <location>
        <begin position="101"/>
        <end position="110"/>
    </location>
</feature>
<feature type="compositionally biased region" description="Polar residues" evidence="2">
    <location>
        <begin position="141"/>
        <end position="153"/>
    </location>
</feature>
<accession>A0A7S3DBK6</accession>
<feature type="compositionally biased region" description="Polar residues" evidence="2">
    <location>
        <begin position="580"/>
        <end position="593"/>
    </location>
</feature>
<feature type="region of interest" description="Disordered" evidence="2">
    <location>
        <begin position="905"/>
        <end position="928"/>
    </location>
</feature>
<evidence type="ECO:0000256" key="2">
    <source>
        <dbReference type="SAM" id="MobiDB-lite"/>
    </source>
</evidence>
<proteinExistence type="predicted"/>
<feature type="compositionally biased region" description="Basic and acidic residues" evidence="2">
    <location>
        <begin position="199"/>
        <end position="210"/>
    </location>
</feature>
<protein>
    <submittedName>
        <fullName evidence="3">Uncharacterized protein</fullName>
    </submittedName>
</protein>
<organism evidence="3">
    <name type="scientific">Palpitomonas bilix</name>
    <dbReference type="NCBI Taxonomy" id="652834"/>
    <lineage>
        <taxon>Eukaryota</taxon>
        <taxon>Eukaryota incertae sedis</taxon>
    </lineage>
</organism>
<feature type="compositionally biased region" description="Low complexity" evidence="2">
    <location>
        <begin position="793"/>
        <end position="804"/>
    </location>
</feature>
<feature type="compositionally biased region" description="Basic and acidic residues" evidence="2">
    <location>
        <begin position="227"/>
        <end position="241"/>
    </location>
</feature>
<reference evidence="3" key="1">
    <citation type="submission" date="2021-01" db="EMBL/GenBank/DDBJ databases">
        <authorList>
            <person name="Corre E."/>
            <person name="Pelletier E."/>
            <person name="Niang G."/>
            <person name="Scheremetjew M."/>
            <person name="Finn R."/>
            <person name="Kale V."/>
            <person name="Holt S."/>
            <person name="Cochrane G."/>
            <person name="Meng A."/>
            <person name="Brown T."/>
            <person name="Cohen L."/>
        </authorList>
    </citation>
    <scope>NUCLEOTIDE SEQUENCE</scope>
    <source>
        <strain evidence="3">NIES-2562</strain>
    </source>
</reference>
<feature type="region of interest" description="Disordered" evidence="2">
    <location>
        <begin position="227"/>
        <end position="257"/>
    </location>
</feature>
<feature type="compositionally biased region" description="Low complexity" evidence="2">
    <location>
        <begin position="535"/>
        <end position="560"/>
    </location>
</feature>
<dbReference type="AlphaFoldDB" id="A0A7S3DBK6"/>
<feature type="compositionally biased region" description="Basic and acidic residues" evidence="2">
    <location>
        <begin position="769"/>
        <end position="779"/>
    </location>
</feature>
<dbReference type="PANTHER" id="PTHR47026:SF2">
    <property type="entry name" value="FLAGELLAR ASSOCIATED PROTEIN"/>
    <property type="match status" value="1"/>
</dbReference>
<feature type="compositionally biased region" description="Basic and acidic residues" evidence="2">
    <location>
        <begin position="696"/>
        <end position="736"/>
    </location>
</feature>
<evidence type="ECO:0000313" key="3">
    <source>
        <dbReference type="EMBL" id="CAE0252630.1"/>
    </source>
</evidence>
<feature type="compositionally biased region" description="Basic and acidic residues" evidence="2">
    <location>
        <begin position="63"/>
        <end position="89"/>
    </location>
</feature>
<feature type="compositionally biased region" description="Basic and acidic residues" evidence="2">
    <location>
        <begin position="640"/>
        <end position="655"/>
    </location>
</feature>
<dbReference type="EMBL" id="HBIB01022754">
    <property type="protein sequence ID" value="CAE0252630.1"/>
    <property type="molecule type" value="Transcribed_RNA"/>
</dbReference>
<feature type="region of interest" description="Disordered" evidence="2">
    <location>
        <begin position="530"/>
        <end position="747"/>
    </location>
</feature>
<feature type="coiled-coil region" evidence="1">
    <location>
        <begin position="283"/>
        <end position="343"/>
    </location>
</feature>
<feature type="region of interest" description="Disordered" evidence="2">
    <location>
        <begin position="1"/>
        <end position="210"/>
    </location>
</feature>
<sequence>MSSSGDESGVEPHSPTMLESPRQGTVGEEREGEGWEGASLEGGGSPKPAGEDEEGMVSVATELFKEGEEVVEGRNESRRSSKTEEKLVEPSKSTPSLLDIAEGELGEEGADTEKESDRIMSDIVRKLKQEESDEEGVLTRLSLQETNGAGTSSSDDEGQAKTSEVKGGEKGASTSTSANPGSAKSIRRTIRIQEPSDLGEDKPKSYRREDRRLSAWAVKLEHGDDDVRMNVRHPSEGKEHVSSQFTSIGDGSEASPAVKEKTLQSEFFSPITLLGDVSASAIVEELVEKIKDYHTQLNDLRTKQKDAQKNENFPLLRQTTAEINALQRKLDTSKSDILEARLQQKLKDADAAYAREKKILEERWGTREGEMADRMKAELKAIQIRYDKELKRLEETKKANLSDYKPSAQLNDMDRKVKALLWVNNIDEAEVLREKARHLEAEEKAKWRKNGVRVFREQQSKVLARKQAEERKLAARHDNIREHFEETRISAFRDLDSKYRRIRDNIPRVFAKKQKQIALEIQAAKRYRYNKDAVSSTSSSPTSSLPSSAGGRPASASTSAQANGTPNGNRLAGVNELAWTPTSTSSRAGTSLHATPESAKKGGKVSTPASVDTGKGQGKRRPLSARTTPTSARSLLASSKKKEEIEKEKEKERKNNKPGWNSNVRMKEPIGNISQLSAEKKKHGKAGEGSEDGNEEDKKGDIRKPRVDTRTPKSFLEREKERKKEREREREKDRAMGEGGRSRRFTLSAFNFRRMGSKKVGIVEAEVDNEMRTEMERASSHSHHHHDEDEWQGSSGASSPLSPSKGGGTGKGLPLNSPSRSKGKTLRMLGIGAGGGGVDDEFEDVDEERRGSIGSGGKLGRRNAGGSKSAKVGSGSGGKFSMVEDMHRKHESNMRVIMKIAETLTGQSDGGGGIRLSSTSSAAQHNVV</sequence>
<dbReference type="PANTHER" id="PTHR47026">
    <property type="entry name" value="PIGMENTOSA GTPASE REGULATOR-LIKE PROTEIN, PUTATIVE-RELATED"/>
    <property type="match status" value="1"/>
</dbReference>
<feature type="coiled-coil region" evidence="1">
    <location>
        <begin position="372"/>
        <end position="399"/>
    </location>
</feature>
<feature type="compositionally biased region" description="Polar residues" evidence="2">
    <location>
        <begin position="172"/>
        <end position="182"/>
    </location>
</feature>
<gene>
    <name evidence="3" type="ORF">PBIL07802_LOCUS14857</name>
</gene>
<feature type="region of interest" description="Disordered" evidence="2">
    <location>
        <begin position="764"/>
        <end position="881"/>
    </location>
</feature>
<name>A0A7S3DBK6_9EUKA</name>
<feature type="compositionally biased region" description="Polar residues" evidence="2">
    <location>
        <begin position="916"/>
        <end position="928"/>
    </location>
</feature>
<feature type="compositionally biased region" description="Basic and acidic residues" evidence="2">
    <location>
        <begin position="111"/>
        <end position="130"/>
    </location>
</feature>